<evidence type="ECO:0000256" key="5">
    <source>
        <dbReference type="ARBA" id="ARBA00031395"/>
    </source>
</evidence>
<dbReference type="InterPro" id="IPR006222">
    <property type="entry name" value="GCVT_N"/>
</dbReference>
<dbReference type="NCBIfam" id="TIGR00528">
    <property type="entry name" value="gcvT"/>
    <property type="match status" value="1"/>
</dbReference>
<evidence type="ECO:0000256" key="3">
    <source>
        <dbReference type="ARBA" id="ARBA00022576"/>
    </source>
</evidence>
<dbReference type="SUPFAM" id="SSF101790">
    <property type="entry name" value="Aminomethyltransferase beta-barrel domain"/>
    <property type="match status" value="1"/>
</dbReference>
<evidence type="ECO:0000256" key="2">
    <source>
        <dbReference type="ARBA" id="ARBA00012616"/>
    </source>
</evidence>
<evidence type="ECO:0000259" key="8">
    <source>
        <dbReference type="Pfam" id="PF01571"/>
    </source>
</evidence>
<dbReference type="Gene3D" id="2.40.30.110">
    <property type="entry name" value="Aminomethyltransferase beta-barrel domains"/>
    <property type="match status" value="1"/>
</dbReference>
<name>A0ABW9KH22_9BACT</name>
<dbReference type="NCBIfam" id="NF001567">
    <property type="entry name" value="PRK00389.1"/>
    <property type="match status" value="1"/>
</dbReference>
<gene>
    <name evidence="7 10" type="primary">gcvT</name>
    <name evidence="10" type="ORF">ACK2TP_04845</name>
</gene>
<dbReference type="Gene3D" id="3.30.1360.120">
    <property type="entry name" value="Probable tRNA modification gtpase trme, domain 1"/>
    <property type="match status" value="1"/>
</dbReference>
<dbReference type="Pfam" id="PF08669">
    <property type="entry name" value="GCV_T_C"/>
    <property type="match status" value="1"/>
</dbReference>
<dbReference type="InterPro" id="IPR029043">
    <property type="entry name" value="GcvT/YgfZ_C"/>
</dbReference>
<accession>A0ABW9KH22</accession>
<keyword evidence="3 7" id="KW-0032">Aminotransferase</keyword>
<dbReference type="InterPro" id="IPR027266">
    <property type="entry name" value="TrmE/GcvT-like"/>
</dbReference>
<protein>
    <recommendedName>
        <fullName evidence="2 7">Aminomethyltransferase</fullName>
        <ecNumber evidence="2 7">2.1.2.10</ecNumber>
    </recommendedName>
    <alternativeName>
        <fullName evidence="5 7">Glycine cleavage system T protein</fullName>
    </alternativeName>
</protein>
<comment type="subunit">
    <text evidence="7">The glycine cleavage system is composed of four proteins: P, T, L and H.</text>
</comment>
<dbReference type="Proteomes" id="UP001634747">
    <property type="component" value="Unassembled WGS sequence"/>
</dbReference>
<feature type="domain" description="Aminomethyltransferase C-terminal" evidence="9">
    <location>
        <begin position="292"/>
        <end position="371"/>
    </location>
</feature>
<evidence type="ECO:0000313" key="11">
    <source>
        <dbReference type="Proteomes" id="UP001634747"/>
    </source>
</evidence>
<evidence type="ECO:0000256" key="6">
    <source>
        <dbReference type="ARBA" id="ARBA00047665"/>
    </source>
</evidence>
<dbReference type="EC" id="2.1.2.10" evidence="2 7"/>
<evidence type="ECO:0000313" key="10">
    <source>
        <dbReference type="EMBL" id="MFN2975081.1"/>
    </source>
</evidence>
<evidence type="ECO:0000256" key="4">
    <source>
        <dbReference type="ARBA" id="ARBA00022679"/>
    </source>
</evidence>
<comment type="function">
    <text evidence="7">The glycine cleavage system catalyzes the degradation of glycine.</text>
</comment>
<dbReference type="InterPro" id="IPR006223">
    <property type="entry name" value="GcvT"/>
</dbReference>
<dbReference type="GO" id="GO:0004047">
    <property type="term" value="F:aminomethyltransferase activity"/>
    <property type="evidence" value="ECO:0007669"/>
    <property type="project" value="UniProtKB-EC"/>
</dbReference>
<reference evidence="10 11" key="1">
    <citation type="submission" date="2024-12" db="EMBL/GenBank/DDBJ databases">
        <authorList>
            <person name="Lee Y."/>
        </authorList>
    </citation>
    <scope>NUCLEOTIDE SEQUENCE [LARGE SCALE GENOMIC DNA]</scope>
    <source>
        <strain evidence="10 11">03SUJ4</strain>
    </source>
</reference>
<sequence>MSAPPQQLLRRTGLFGTHKDLRAKMVDFGGWEMPVEYAGLVAEHNAVRTAVGVFDVSHMGCIQLRGPGSLDAVQYLLMNDASRLQIGQAHYSAMLTPQGTFVDDVVLHKLSDNDYLIVINAGTREKDIRWVRQQIGQMPHCHISDYSDLYTQIAIQGPKAEATLQKLTDVNLSAIKNYWFAWGKVAGQYNVLIARTGYTGEDGFEIYVPSDEKTSADVWRQVFEAGEEFGIKACGLGARNTLRLECSMALYGHEISDTINVFEAGLNRYCKLDKPMDFVGKAALLAAGEPQRKLVGLEMVDRGIARDGYPVRSLEGEPLGVVTSGSPSPTLKKNIAMAFVPAAEAQHGNVVAVEIRGQLVKAQVVPTPFYKRARKLPEKQAEVLS</sequence>
<dbReference type="Gene3D" id="3.30.70.1400">
    <property type="entry name" value="Aminomethyltransferase beta-barrel domains"/>
    <property type="match status" value="1"/>
</dbReference>
<organism evidence="10 11">
    <name type="scientific">Terriglobus aquaticus</name>
    <dbReference type="NCBI Taxonomy" id="940139"/>
    <lineage>
        <taxon>Bacteria</taxon>
        <taxon>Pseudomonadati</taxon>
        <taxon>Acidobacteriota</taxon>
        <taxon>Terriglobia</taxon>
        <taxon>Terriglobales</taxon>
        <taxon>Acidobacteriaceae</taxon>
        <taxon>Terriglobus</taxon>
    </lineage>
</organism>
<dbReference type="HAMAP" id="MF_00259">
    <property type="entry name" value="GcvT"/>
    <property type="match status" value="1"/>
</dbReference>
<dbReference type="SUPFAM" id="SSF103025">
    <property type="entry name" value="Folate-binding domain"/>
    <property type="match status" value="1"/>
</dbReference>
<comment type="caution">
    <text evidence="10">The sequence shown here is derived from an EMBL/GenBank/DDBJ whole genome shotgun (WGS) entry which is preliminary data.</text>
</comment>
<proteinExistence type="inferred from homology"/>
<dbReference type="InterPro" id="IPR013977">
    <property type="entry name" value="GcvT_C"/>
</dbReference>
<dbReference type="InterPro" id="IPR022903">
    <property type="entry name" value="GcvT_bac"/>
</dbReference>
<dbReference type="PIRSF" id="PIRSF006487">
    <property type="entry name" value="GcvT"/>
    <property type="match status" value="1"/>
</dbReference>
<evidence type="ECO:0000259" key="9">
    <source>
        <dbReference type="Pfam" id="PF08669"/>
    </source>
</evidence>
<comment type="catalytic activity">
    <reaction evidence="6 7">
        <text>N(6)-[(R)-S(8)-aminomethyldihydrolipoyl]-L-lysyl-[protein] + (6S)-5,6,7,8-tetrahydrofolate = N(6)-[(R)-dihydrolipoyl]-L-lysyl-[protein] + (6R)-5,10-methylene-5,6,7,8-tetrahydrofolate + NH4(+)</text>
        <dbReference type="Rhea" id="RHEA:16945"/>
        <dbReference type="Rhea" id="RHEA-COMP:10475"/>
        <dbReference type="Rhea" id="RHEA-COMP:10492"/>
        <dbReference type="ChEBI" id="CHEBI:15636"/>
        <dbReference type="ChEBI" id="CHEBI:28938"/>
        <dbReference type="ChEBI" id="CHEBI:57453"/>
        <dbReference type="ChEBI" id="CHEBI:83100"/>
        <dbReference type="ChEBI" id="CHEBI:83143"/>
        <dbReference type="EC" id="2.1.2.10"/>
    </reaction>
</comment>
<dbReference type="Pfam" id="PF01571">
    <property type="entry name" value="GCV_T"/>
    <property type="match status" value="1"/>
</dbReference>
<dbReference type="Gene3D" id="4.10.1250.10">
    <property type="entry name" value="Aminomethyltransferase fragment"/>
    <property type="match status" value="1"/>
</dbReference>
<dbReference type="RefSeq" id="WP_399262188.1">
    <property type="nucleotide sequence ID" value="NZ_BAABBH010000001.1"/>
</dbReference>
<keyword evidence="4 7" id="KW-0808">Transferase</keyword>
<comment type="similarity">
    <text evidence="1 7">Belongs to the GcvT family.</text>
</comment>
<dbReference type="InterPro" id="IPR028896">
    <property type="entry name" value="GcvT/YgfZ/DmdA"/>
</dbReference>
<evidence type="ECO:0000256" key="7">
    <source>
        <dbReference type="HAMAP-Rule" id="MF_00259"/>
    </source>
</evidence>
<dbReference type="PANTHER" id="PTHR43757:SF2">
    <property type="entry name" value="AMINOMETHYLTRANSFERASE, MITOCHONDRIAL"/>
    <property type="match status" value="1"/>
</dbReference>
<dbReference type="PANTHER" id="PTHR43757">
    <property type="entry name" value="AMINOMETHYLTRANSFERASE"/>
    <property type="match status" value="1"/>
</dbReference>
<keyword evidence="11" id="KW-1185">Reference proteome</keyword>
<evidence type="ECO:0000256" key="1">
    <source>
        <dbReference type="ARBA" id="ARBA00008609"/>
    </source>
</evidence>
<dbReference type="EMBL" id="JBJYXY010000001">
    <property type="protein sequence ID" value="MFN2975081.1"/>
    <property type="molecule type" value="Genomic_DNA"/>
</dbReference>
<feature type="domain" description="GCVT N-terminal" evidence="8">
    <location>
        <begin position="15"/>
        <end position="274"/>
    </location>
</feature>